<protein>
    <submittedName>
        <fullName evidence="2">Uncharacterized protein</fullName>
    </submittedName>
</protein>
<keyword evidence="1" id="KW-0812">Transmembrane</keyword>
<feature type="transmembrane region" description="Helical" evidence="1">
    <location>
        <begin position="6"/>
        <end position="27"/>
    </location>
</feature>
<name>A0A2W5TM70_9BACT</name>
<organism evidence="2 3">
    <name type="scientific">Archangium gephyra</name>
    <dbReference type="NCBI Taxonomy" id="48"/>
    <lineage>
        <taxon>Bacteria</taxon>
        <taxon>Pseudomonadati</taxon>
        <taxon>Myxococcota</taxon>
        <taxon>Myxococcia</taxon>
        <taxon>Myxococcales</taxon>
        <taxon>Cystobacterineae</taxon>
        <taxon>Archangiaceae</taxon>
        <taxon>Archangium</taxon>
    </lineage>
</organism>
<dbReference type="Proteomes" id="UP000249061">
    <property type="component" value="Unassembled WGS sequence"/>
</dbReference>
<gene>
    <name evidence="2" type="ORF">DI536_08920</name>
</gene>
<dbReference type="AlphaFoldDB" id="A0A2W5TM70"/>
<keyword evidence="1" id="KW-1133">Transmembrane helix</keyword>
<evidence type="ECO:0000313" key="3">
    <source>
        <dbReference type="Proteomes" id="UP000249061"/>
    </source>
</evidence>
<keyword evidence="1" id="KW-0472">Membrane</keyword>
<evidence type="ECO:0000256" key="1">
    <source>
        <dbReference type="SAM" id="Phobius"/>
    </source>
</evidence>
<reference evidence="2 3" key="1">
    <citation type="submission" date="2017-08" db="EMBL/GenBank/DDBJ databases">
        <title>Infants hospitalized years apart are colonized by the same room-sourced microbial strains.</title>
        <authorList>
            <person name="Brooks B."/>
            <person name="Olm M.R."/>
            <person name="Firek B.A."/>
            <person name="Baker R."/>
            <person name="Thomas B.C."/>
            <person name="Morowitz M.J."/>
            <person name="Banfield J.F."/>
        </authorList>
    </citation>
    <scope>NUCLEOTIDE SEQUENCE [LARGE SCALE GENOMIC DNA]</scope>
    <source>
        <strain evidence="2">S2_003_000_R2_14</strain>
    </source>
</reference>
<accession>A0A2W5TM70</accession>
<sequence>MGKKVIAGIVALYVVGTFAMFGLILSATRAAEEKQRRAIELGELHARTPTSEDQELAEACKGKLTAGSEKSIALYVAKMKWGAPSFSKDSYHVDQTLVGTRDIFRVDIEDAYFKDGSVEPRLGGLIFKENLNPVDWTNHYKWAKAGTPDMNDVKYLVVARYESLTAPSVDSDGYSPGSGAYGAKVLTFPTGEVVCEGRGHVRMKERVSASGRDKDDAKLNAGNLVEFVFTKSVVISPLQELCDAGGPKLCELTKEWVGR</sequence>
<evidence type="ECO:0000313" key="2">
    <source>
        <dbReference type="EMBL" id="PZR14897.1"/>
    </source>
</evidence>
<dbReference type="EMBL" id="QFQP01000006">
    <property type="protein sequence ID" value="PZR14897.1"/>
    <property type="molecule type" value="Genomic_DNA"/>
</dbReference>
<proteinExistence type="predicted"/>
<comment type="caution">
    <text evidence="2">The sequence shown here is derived from an EMBL/GenBank/DDBJ whole genome shotgun (WGS) entry which is preliminary data.</text>
</comment>